<name>A0ABP8HT39_9BURK</name>
<evidence type="ECO:0000313" key="2">
    <source>
        <dbReference type="Proteomes" id="UP001500975"/>
    </source>
</evidence>
<dbReference type="EMBL" id="BAABGJ010000025">
    <property type="protein sequence ID" value="GAA4343997.1"/>
    <property type="molecule type" value="Genomic_DNA"/>
</dbReference>
<dbReference type="InterPro" id="IPR006311">
    <property type="entry name" value="TAT_signal"/>
</dbReference>
<proteinExistence type="predicted"/>
<sequence>MATTDLKRIHENETVSPSRRRVILGASALTAAPLASLFPALPAFAHHGWPGFNTDRLIYIAGTVSSDGVWGNPHSLFDVGLDSNLPARTPKLAIPKELQDPEDSARVSAAPSYKGPHKELEIIIAPPAWSGRWGLGRALKIGERFQAVGYINRTDDSLFRPVVFWYGNDAVPVNQVLGNTLPVRAPLSK</sequence>
<accession>A0ABP8HT39</accession>
<evidence type="ECO:0000313" key="1">
    <source>
        <dbReference type="EMBL" id="GAA4343997.1"/>
    </source>
</evidence>
<reference evidence="2" key="1">
    <citation type="journal article" date="2019" name="Int. J. Syst. Evol. Microbiol.">
        <title>The Global Catalogue of Microorganisms (GCM) 10K type strain sequencing project: providing services to taxonomists for standard genome sequencing and annotation.</title>
        <authorList>
            <consortium name="The Broad Institute Genomics Platform"/>
            <consortium name="The Broad Institute Genome Sequencing Center for Infectious Disease"/>
            <person name="Wu L."/>
            <person name="Ma J."/>
        </authorList>
    </citation>
    <scope>NUCLEOTIDE SEQUENCE [LARGE SCALE GENOMIC DNA]</scope>
    <source>
        <strain evidence="2">JCM 17804</strain>
    </source>
</reference>
<dbReference type="RefSeq" id="WP_345538439.1">
    <property type="nucleotide sequence ID" value="NZ_BAABGJ010000025.1"/>
</dbReference>
<organism evidence="1 2">
    <name type="scientific">Variovorax defluvii</name>
    <dbReference type="NCBI Taxonomy" id="913761"/>
    <lineage>
        <taxon>Bacteria</taxon>
        <taxon>Pseudomonadati</taxon>
        <taxon>Pseudomonadota</taxon>
        <taxon>Betaproteobacteria</taxon>
        <taxon>Burkholderiales</taxon>
        <taxon>Comamonadaceae</taxon>
        <taxon>Variovorax</taxon>
    </lineage>
</organism>
<gene>
    <name evidence="1" type="ORF">GCM10023165_26830</name>
</gene>
<dbReference type="PROSITE" id="PS51318">
    <property type="entry name" value="TAT"/>
    <property type="match status" value="1"/>
</dbReference>
<dbReference type="Proteomes" id="UP001500975">
    <property type="component" value="Unassembled WGS sequence"/>
</dbReference>
<keyword evidence="2" id="KW-1185">Reference proteome</keyword>
<comment type="caution">
    <text evidence="1">The sequence shown here is derived from an EMBL/GenBank/DDBJ whole genome shotgun (WGS) entry which is preliminary data.</text>
</comment>
<protein>
    <submittedName>
        <fullName evidence="1">Uncharacterized protein</fullName>
    </submittedName>
</protein>